<evidence type="ECO:0000256" key="2">
    <source>
        <dbReference type="SAM" id="SignalP"/>
    </source>
</evidence>
<protein>
    <submittedName>
        <fullName evidence="3">DUF6497 family protein</fullName>
    </submittedName>
</protein>
<dbReference type="RefSeq" id="WP_311160638.1">
    <property type="nucleotide sequence ID" value="NZ_JAVQLW010000001.1"/>
</dbReference>
<evidence type="ECO:0000256" key="1">
    <source>
        <dbReference type="SAM" id="MobiDB-lite"/>
    </source>
</evidence>
<gene>
    <name evidence="3" type="ORF">RGQ15_12710</name>
</gene>
<evidence type="ECO:0000313" key="4">
    <source>
        <dbReference type="Proteomes" id="UP001269144"/>
    </source>
</evidence>
<keyword evidence="2" id="KW-0732">Signal</keyword>
<comment type="caution">
    <text evidence="3">The sequence shown here is derived from an EMBL/GenBank/DDBJ whole genome shotgun (WGS) entry which is preliminary data.</text>
</comment>
<feature type="signal peptide" evidence="2">
    <location>
        <begin position="1"/>
        <end position="22"/>
    </location>
</feature>
<accession>A0ABU2HUZ6</accession>
<dbReference type="EMBL" id="JAVQLW010000001">
    <property type="protein sequence ID" value="MDS9468429.1"/>
    <property type="molecule type" value="Genomic_DNA"/>
</dbReference>
<dbReference type="Pfam" id="PF20107">
    <property type="entry name" value="DUF6497"/>
    <property type="match status" value="2"/>
</dbReference>
<evidence type="ECO:0000313" key="3">
    <source>
        <dbReference type="EMBL" id="MDS9468429.1"/>
    </source>
</evidence>
<keyword evidence="4" id="KW-1185">Reference proteome</keyword>
<dbReference type="Proteomes" id="UP001269144">
    <property type="component" value="Unassembled WGS sequence"/>
</dbReference>
<reference evidence="4" key="1">
    <citation type="submission" date="2023-07" db="EMBL/GenBank/DDBJ databases">
        <title>Paracoccus sp. MBLB3053 whole genome sequence.</title>
        <authorList>
            <person name="Hwang C.Y."/>
            <person name="Cho E.-S."/>
            <person name="Seo M.-J."/>
        </authorList>
    </citation>
    <scope>NUCLEOTIDE SEQUENCE [LARGE SCALE GENOMIC DNA]</scope>
    <source>
        <strain evidence="4">MBLB3053</strain>
    </source>
</reference>
<name>A0ABU2HUZ6_9RHOB</name>
<organism evidence="3 4">
    <name type="scientific">Paracoccus aurantius</name>
    <dbReference type="NCBI Taxonomy" id="3073814"/>
    <lineage>
        <taxon>Bacteria</taxon>
        <taxon>Pseudomonadati</taxon>
        <taxon>Pseudomonadota</taxon>
        <taxon>Alphaproteobacteria</taxon>
        <taxon>Rhodobacterales</taxon>
        <taxon>Paracoccaceae</taxon>
        <taxon>Paracoccus</taxon>
    </lineage>
</organism>
<proteinExistence type="predicted"/>
<dbReference type="InterPro" id="IPR045467">
    <property type="entry name" value="DUF6497"/>
</dbReference>
<feature type="region of interest" description="Disordered" evidence="1">
    <location>
        <begin position="67"/>
        <end position="86"/>
    </location>
</feature>
<feature type="chain" id="PRO_5047533381" evidence="2">
    <location>
        <begin position="23"/>
        <end position="219"/>
    </location>
</feature>
<sequence length="219" mass="24069">MSRTTSICATLAALALPAGVEASDARENLITLPSGAEVRWLETLHDSSGGLGLTYRFRFLMPDLASRVPSTTGSATEPDVEQDRGPIEIDTETSEVEGMEPSYDGEYIDEAAIDIEHLEAATEDTTDAAEEAADEMIEEPALPAAPDVLMQDPVHDDVVWLCENWVLPRIASPAPRPRQIIISIADKDIPFGSYDPDVLQLFEAFRLPADRDQCEWEPW</sequence>